<evidence type="ECO:0000256" key="1">
    <source>
        <dbReference type="ARBA" id="ARBA00004496"/>
    </source>
</evidence>
<comment type="similarity">
    <text evidence="2 12">Belongs to the RNA methyltransferase RsmE family.</text>
</comment>
<dbReference type="CDD" id="cd18084">
    <property type="entry name" value="RsmE-like"/>
    <property type="match status" value="1"/>
</dbReference>
<dbReference type="PANTHER" id="PTHR30027:SF3">
    <property type="entry name" value="16S RRNA (URACIL(1498)-N(3))-METHYLTRANSFERASE"/>
    <property type="match status" value="1"/>
</dbReference>
<dbReference type="Pfam" id="PF20260">
    <property type="entry name" value="PUA_4"/>
    <property type="match status" value="1"/>
</dbReference>
<dbReference type="RefSeq" id="WP_018661813.1">
    <property type="nucleotide sequence ID" value="NZ_HF952018.1"/>
</dbReference>
<protein>
    <recommendedName>
        <fullName evidence="4 12">Ribosomal RNA small subunit methyltransferase E</fullName>
        <ecNumber evidence="3 12">2.1.1.193</ecNumber>
    </recommendedName>
</protein>
<evidence type="ECO:0000256" key="6">
    <source>
        <dbReference type="ARBA" id="ARBA00022552"/>
    </source>
</evidence>
<dbReference type="PIRSF" id="PIRSF015601">
    <property type="entry name" value="MTase_slr0722"/>
    <property type="match status" value="1"/>
</dbReference>
<dbReference type="PANTHER" id="PTHR30027">
    <property type="entry name" value="RIBOSOMAL RNA SMALL SUBUNIT METHYLTRANSFERASE E"/>
    <property type="match status" value="1"/>
</dbReference>
<feature type="domain" description="Ribosomal RNA small subunit methyltransferase E methyltransferase" evidence="13">
    <location>
        <begin position="73"/>
        <end position="238"/>
    </location>
</feature>
<evidence type="ECO:0000256" key="10">
    <source>
        <dbReference type="ARBA" id="ARBA00025699"/>
    </source>
</evidence>
<accession>R7RS24</accession>
<dbReference type="InterPro" id="IPR029028">
    <property type="entry name" value="Alpha/beta_knot_MTases"/>
</dbReference>
<dbReference type="InterPro" id="IPR015947">
    <property type="entry name" value="PUA-like_sf"/>
</dbReference>
<dbReference type="GO" id="GO:0005737">
    <property type="term" value="C:cytoplasm"/>
    <property type="evidence" value="ECO:0007669"/>
    <property type="project" value="UniProtKB-SubCell"/>
</dbReference>
<keyword evidence="16" id="KW-1185">Reference proteome</keyword>
<dbReference type="InterPro" id="IPR046886">
    <property type="entry name" value="RsmE_MTase_dom"/>
</dbReference>
<dbReference type="InterPro" id="IPR029026">
    <property type="entry name" value="tRNA_m1G_MTases_N"/>
</dbReference>
<feature type="domain" description="Ribosomal RNA small subunit methyltransferase E PUA-like" evidence="14">
    <location>
        <begin position="18"/>
        <end position="63"/>
    </location>
</feature>
<organism evidence="15 16">
    <name type="scientific">Thermobrachium celere DSM 8682</name>
    <dbReference type="NCBI Taxonomy" id="941824"/>
    <lineage>
        <taxon>Bacteria</taxon>
        <taxon>Bacillati</taxon>
        <taxon>Bacillota</taxon>
        <taxon>Clostridia</taxon>
        <taxon>Eubacteriales</taxon>
        <taxon>Clostridiaceae</taxon>
        <taxon>Thermobrachium</taxon>
    </lineage>
</organism>
<dbReference type="InterPro" id="IPR006700">
    <property type="entry name" value="RsmE"/>
</dbReference>
<dbReference type="Pfam" id="PF04452">
    <property type="entry name" value="Methyltrans_RNA"/>
    <property type="match status" value="1"/>
</dbReference>
<evidence type="ECO:0000256" key="9">
    <source>
        <dbReference type="ARBA" id="ARBA00022691"/>
    </source>
</evidence>
<evidence type="ECO:0000256" key="11">
    <source>
        <dbReference type="ARBA" id="ARBA00047944"/>
    </source>
</evidence>
<evidence type="ECO:0000259" key="14">
    <source>
        <dbReference type="Pfam" id="PF20260"/>
    </source>
</evidence>
<dbReference type="OrthoDB" id="9815641at2"/>
<dbReference type="SUPFAM" id="SSF75217">
    <property type="entry name" value="alpha/beta knot"/>
    <property type="match status" value="1"/>
</dbReference>
<keyword evidence="8 12" id="KW-0808">Transferase</keyword>
<evidence type="ECO:0000256" key="12">
    <source>
        <dbReference type="PIRNR" id="PIRNR015601"/>
    </source>
</evidence>
<dbReference type="NCBIfam" id="NF008692">
    <property type="entry name" value="PRK11713.1-5"/>
    <property type="match status" value="1"/>
</dbReference>
<evidence type="ECO:0000256" key="8">
    <source>
        <dbReference type="ARBA" id="ARBA00022679"/>
    </source>
</evidence>
<dbReference type="Gene3D" id="3.40.1280.10">
    <property type="match status" value="1"/>
</dbReference>
<evidence type="ECO:0000259" key="13">
    <source>
        <dbReference type="Pfam" id="PF04452"/>
    </source>
</evidence>
<dbReference type="GO" id="GO:0070475">
    <property type="term" value="P:rRNA base methylation"/>
    <property type="evidence" value="ECO:0007669"/>
    <property type="project" value="TreeGrafter"/>
</dbReference>
<dbReference type="EC" id="2.1.1.193" evidence="3 12"/>
<sequence>MHKFFVKRNNIINDKIIIEGDDVQHISKVLRLRKDDIIQVCDGHLNEYICSIQEINKNNVVCLVKEKFKNENESDVSITLFQGLPKAQKMELIIQKGVEIGIKEFIPVITERVVVKTEGKDLKNKLERWNRIAYEASKQSNRGIVPEVKDIIDFKEALELLKEFDAVFVPYEKERSMGFKKALKDKKDIKNVAVVIGPEGGFSEEEVKIFEENGFVLVTLGPRILRTETAGLVASTIILYELSDIGG</sequence>
<dbReference type="AlphaFoldDB" id="R7RS24"/>
<keyword evidence="7 12" id="KW-0489">Methyltransferase</keyword>
<evidence type="ECO:0000313" key="16">
    <source>
        <dbReference type="Proteomes" id="UP000014923"/>
    </source>
</evidence>
<keyword evidence="6 12" id="KW-0698">rRNA processing</keyword>
<dbReference type="GO" id="GO:0070042">
    <property type="term" value="F:rRNA (uridine-N3-)-methyltransferase activity"/>
    <property type="evidence" value="ECO:0007669"/>
    <property type="project" value="TreeGrafter"/>
</dbReference>
<keyword evidence="5 12" id="KW-0963">Cytoplasm</keyword>
<keyword evidence="9 12" id="KW-0949">S-adenosyl-L-methionine</keyword>
<dbReference type="Proteomes" id="UP000014923">
    <property type="component" value="Unassembled WGS sequence"/>
</dbReference>
<evidence type="ECO:0000313" key="15">
    <source>
        <dbReference type="EMBL" id="CDF58073.1"/>
    </source>
</evidence>
<dbReference type="NCBIfam" id="TIGR00046">
    <property type="entry name" value="RsmE family RNA methyltransferase"/>
    <property type="match status" value="1"/>
</dbReference>
<dbReference type="HOGENOM" id="CLU_067442_3_0_9"/>
<gene>
    <name evidence="15" type="ORF">TCEL_01987</name>
</gene>
<reference evidence="15" key="1">
    <citation type="submission" date="2013-03" db="EMBL/GenBank/DDBJ databases">
        <title>Draft genome sequence of the hydrogen-ethanol-producing anaerobic alkalithermophilic Caloramator celere.</title>
        <authorList>
            <person name="Ciranna A."/>
            <person name="Larjo A."/>
            <person name="Kivisto A."/>
            <person name="Santala V."/>
            <person name="Roos C."/>
            <person name="Karp M."/>
        </authorList>
    </citation>
    <scope>NUCLEOTIDE SEQUENCE [LARGE SCALE GENOMIC DNA]</scope>
    <source>
        <strain evidence="15">DSM 8682</strain>
    </source>
</reference>
<dbReference type="SUPFAM" id="SSF88697">
    <property type="entry name" value="PUA domain-like"/>
    <property type="match status" value="1"/>
</dbReference>
<evidence type="ECO:0000256" key="5">
    <source>
        <dbReference type="ARBA" id="ARBA00022490"/>
    </source>
</evidence>
<comment type="subcellular location">
    <subcellularLocation>
        <location evidence="1 12">Cytoplasm</location>
    </subcellularLocation>
</comment>
<evidence type="ECO:0000256" key="7">
    <source>
        <dbReference type="ARBA" id="ARBA00022603"/>
    </source>
</evidence>
<evidence type="ECO:0000256" key="3">
    <source>
        <dbReference type="ARBA" id="ARBA00012328"/>
    </source>
</evidence>
<dbReference type="InterPro" id="IPR046887">
    <property type="entry name" value="RsmE_PUA-like"/>
</dbReference>
<name>R7RS24_9CLOT</name>
<dbReference type="eggNOG" id="COG1385">
    <property type="taxonomic scope" value="Bacteria"/>
</dbReference>
<comment type="function">
    <text evidence="10 12">Specifically methylates the N3 position of the uracil ring of uridine 1498 (m3U1498) in 16S rRNA. Acts on the fully assembled 30S ribosomal subunit.</text>
</comment>
<proteinExistence type="inferred from homology"/>
<dbReference type="EMBL" id="CAVN010000093">
    <property type="protein sequence ID" value="CDF58073.1"/>
    <property type="molecule type" value="Genomic_DNA"/>
</dbReference>
<evidence type="ECO:0000256" key="4">
    <source>
        <dbReference type="ARBA" id="ARBA00013673"/>
    </source>
</evidence>
<comment type="catalytic activity">
    <reaction evidence="11 12">
        <text>uridine(1498) in 16S rRNA + S-adenosyl-L-methionine = N(3)-methyluridine(1498) in 16S rRNA + S-adenosyl-L-homocysteine + H(+)</text>
        <dbReference type="Rhea" id="RHEA:42920"/>
        <dbReference type="Rhea" id="RHEA-COMP:10283"/>
        <dbReference type="Rhea" id="RHEA-COMP:10284"/>
        <dbReference type="ChEBI" id="CHEBI:15378"/>
        <dbReference type="ChEBI" id="CHEBI:57856"/>
        <dbReference type="ChEBI" id="CHEBI:59789"/>
        <dbReference type="ChEBI" id="CHEBI:65315"/>
        <dbReference type="ChEBI" id="CHEBI:74502"/>
        <dbReference type="EC" id="2.1.1.193"/>
    </reaction>
</comment>
<evidence type="ECO:0000256" key="2">
    <source>
        <dbReference type="ARBA" id="ARBA00005528"/>
    </source>
</evidence>
<comment type="caution">
    <text evidence="15">The sequence shown here is derived from an EMBL/GenBank/DDBJ whole genome shotgun (WGS) entry which is preliminary data.</text>
</comment>